<evidence type="ECO:0000259" key="1">
    <source>
        <dbReference type="Pfam" id="PF01321"/>
    </source>
</evidence>
<dbReference type="Gene3D" id="3.40.350.10">
    <property type="entry name" value="Creatinase/prolidase N-terminal domain"/>
    <property type="match status" value="1"/>
</dbReference>
<dbReference type="HOGENOM" id="CLU_928740_0_0_1"/>
<dbReference type="STRING" id="88036.D8TC66"/>
<organism evidence="3">
    <name type="scientific">Selaginella moellendorffii</name>
    <name type="common">Spikemoss</name>
    <dbReference type="NCBI Taxonomy" id="88036"/>
    <lineage>
        <taxon>Eukaryota</taxon>
        <taxon>Viridiplantae</taxon>
        <taxon>Streptophyta</taxon>
        <taxon>Embryophyta</taxon>
        <taxon>Tracheophyta</taxon>
        <taxon>Lycopodiopsida</taxon>
        <taxon>Selaginellales</taxon>
        <taxon>Selaginellaceae</taxon>
        <taxon>Selaginella</taxon>
    </lineage>
</organism>
<dbReference type="PANTHER" id="PTHR43763:SF6">
    <property type="entry name" value="XAA-PRO AMINOPEPTIDASE 1"/>
    <property type="match status" value="1"/>
</dbReference>
<reference evidence="2 3" key="1">
    <citation type="journal article" date="2011" name="Science">
        <title>The Selaginella genome identifies genetic changes associated with the evolution of vascular plants.</title>
        <authorList>
            <person name="Banks J.A."/>
            <person name="Nishiyama T."/>
            <person name="Hasebe M."/>
            <person name="Bowman J.L."/>
            <person name="Gribskov M."/>
            <person name="dePamphilis C."/>
            <person name="Albert V.A."/>
            <person name="Aono N."/>
            <person name="Aoyama T."/>
            <person name="Ambrose B.A."/>
            <person name="Ashton N.W."/>
            <person name="Axtell M.J."/>
            <person name="Barker E."/>
            <person name="Barker M.S."/>
            <person name="Bennetzen J.L."/>
            <person name="Bonawitz N.D."/>
            <person name="Chapple C."/>
            <person name="Cheng C."/>
            <person name="Correa L.G."/>
            <person name="Dacre M."/>
            <person name="DeBarry J."/>
            <person name="Dreyer I."/>
            <person name="Elias M."/>
            <person name="Engstrom E.M."/>
            <person name="Estelle M."/>
            <person name="Feng L."/>
            <person name="Finet C."/>
            <person name="Floyd S.K."/>
            <person name="Frommer W.B."/>
            <person name="Fujita T."/>
            <person name="Gramzow L."/>
            <person name="Gutensohn M."/>
            <person name="Harholt J."/>
            <person name="Hattori M."/>
            <person name="Heyl A."/>
            <person name="Hirai T."/>
            <person name="Hiwatashi Y."/>
            <person name="Ishikawa M."/>
            <person name="Iwata M."/>
            <person name="Karol K.G."/>
            <person name="Koehler B."/>
            <person name="Kolukisaoglu U."/>
            <person name="Kubo M."/>
            <person name="Kurata T."/>
            <person name="Lalonde S."/>
            <person name="Li K."/>
            <person name="Li Y."/>
            <person name="Litt A."/>
            <person name="Lyons E."/>
            <person name="Manning G."/>
            <person name="Maruyama T."/>
            <person name="Michael T.P."/>
            <person name="Mikami K."/>
            <person name="Miyazaki S."/>
            <person name="Morinaga S."/>
            <person name="Murata T."/>
            <person name="Mueller-Roeber B."/>
            <person name="Nelson D.R."/>
            <person name="Obara M."/>
            <person name="Oguri Y."/>
            <person name="Olmstead R.G."/>
            <person name="Onodera N."/>
            <person name="Petersen B.L."/>
            <person name="Pils B."/>
            <person name="Prigge M."/>
            <person name="Rensing S.A."/>
            <person name="Riano-Pachon D.M."/>
            <person name="Roberts A.W."/>
            <person name="Sato Y."/>
            <person name="Scheller H.V."/>
            <person name="Schulz B."/>
            <person name="Schulz C."/>
            <person name="Shakirov E.V."/>
            <person name="Shibagaki N."/>
            <person name="Shinohara N."/>
            <person name="Shippen D.E."/>
            <person name="Soerensen I."/>
            <person name="Sotooka R."/>
            <person name="Sugimoto N."/>
            <person name="Sugita M."/>
            <person name="Sumikawa N."/>
            <person name="Tanurdzic M."/>
            <person name="Theissen G."/>
            <person name="Ulvskov P."/>
            <person name="Wakazuki S."/>
            <person name="Weng J.K."/>
            <person name="Willats W.W."/>
            <person name="Wipf D."/>
            <person name="Wolf P.G."/>
            <person name="Yang L."/>
            <person name="Zimmer A.D."/>
            <person name="Zhu Q."/>
            <person name="Mitros T."/>
            <person name="Hellsten U."/>
            <person name="Loque D."/>
            <person name="Otillar R."/>
            <person name="Salamov A."/>
            <person name="Schmutz J."/>
            <person name="Shapiro H."/>
            <person name="Lindquist E."/>
            <person name="Lucas S."/>
            <person name="Rokhsar D."/>
            <person name="Grigoriev I.V."/>
        </authorList>
    </citation>
    <scope>NUCLEOTIDE SEQUENCE [LARGE SCALE GENOMIC DNA]</scope>
</reference>
<gene>
    <name evidence="2" type="ORF">SELMODRAFT_449042</name>
</gene>
<dbReference type="AlphaFoldDB" id="D8TC66"/>
<keyword evidence="3" id="KW-1185">Reference proteome</keyword>
<dbReference type="PANTHER" id="PTHR43763">
    <property type="entry name" value="XAA-PRO AMINOPEPTIDASE 1"/>
    <property type="match status" value="1"/>
</dbReference>
<protein>
    <recommendedName>
        <fullName evidence="1">Creatinase N-terminal domain-containing protein</fullName>
    </recommendedName>
</protein>
<feature type="domain" description="Creatinase N-terminal" evidence="1">
    <location>
        <begin position="91"/>
        <end position="125"/>
    </location>
</feature>
<dbReference type="EMBL" id="GL377715">
    <property type="protein sequence ID" value="EFJ05733.1"/>
    <property type="molecule type" value="Genomic_DNA"/>
</dbReference>
<dbReference type="SUPFAM" id="SSF53092">
    <property type="entry name" value="Creatinase/prolidase N-terminal domain"/>
    <property type="match status" value="1"/>
</dbReference>
<dbReference type="eggNOG" id="KOG2413">
    <property type="taxonomic scope" value="Eukaryota"/>
</dbReference>
<proteinExistence type="predicted"/>
<evidence type="ECO:0000313" key="2">
    <source>
        <dbReference type="EMBL" id="EFJ05733.1"/>
    </source>
</evidence>
<dbReference type="Gramene" id="EFJ05733">
    <property type="protein sequence ID" value="EFJ05733"/>
    <property type="gene ID" value="SELMODRAFT_449042"/>
</dbReference>
<dbReference type="InterPro" id="IPR050422">
    <property type="entry name" value="X-Pro_aminopeptidase_P"/>
</dbReference>
<accession>D8TC66</accession>
<dbReference type="InterPro" id="IPR000587">
    <property type="entry name" value="Creatinase_N"/>
</dbReference>
<dbReference type="InParanoid" id="D8TC66"/>
<dbReference type="InterPro" id="IPR029149">
    <property type="entry name" value="Creatin/AminoP/Spt16_N"/>
</dbReference>
<dbReference type="KEGG" id="smo:SELMODRAFT_449042"/>
<sequence length="300" mass="33494">MVPLGSERLLSCVWISNRPGRQSVLAAAAARRGIGAGIRRSSSISTVSKTKSHSIVFGTQESGARDHGRAFVHIVPSEDAHQSEFIAECFTRRAYVSGFTGSAGTAVITLEKAALWTDGRYYLQAVRLQERTSPRTIARPHQNLHPDCWHPFKYNSLRRFGSKTKRVSNGSKHVQLKPAKMVCYGGMLASALKPGLLEHHPCKTKAREAKERFFGEPNMWCGLAFMQVTSPHHSTHFGVELLVPMKSRCMARIDLPDSALHDQLDHFLPKAQDWRRRFQETVAAGPLREAAAERIECRRG</sequence>
<name>D8TC66_SELML</name>
<dbReference type="Proteomes" id="UP000001514">
    <property type="component" value="Unassembled WGS sequence"/>
</dbReference>
<dbReference type="Pfam" id="PF01321">
    <property type="entry name" value="Creatinase_N"/>
    <property type="match status" value="1"/>
</dbReference>
<evidence type="ECO:0000313" key="3">
    <source>
        <dbReference type="Proteomes" id="UP000001514"/>
    </source>
</evidence>